<evidence type="ECO:0000313" key="3">
    <source>
        <dbReference type="Proteomes" id="UP000533724"/>
    </source>
</evidence>
<dbReference type="Proteomes" id="UP000533724">
    <property type="component" value="Unassembled WGS sequence"/>
</dbReference>
<evidence type="ECO:0008006" key="4">
    <source>
        <dbReference type="Google" id="ProtNLM"/>
    </source>
</evidence>
<name>A0A7W6XZ31_9HYPH</name>
<keyword evidence="1" id="KW-0732">Signal</keyword>
<accession>A0A7W6XZ31</accession>
<feature type="signal peptide" evidence="1">
    <location>
        <begin position="1"/>
        <end position="27"/>
    </location>
</feature>
<feature type="chain" id="PRO_5030820539" description="Spore coat protein U domain-containing protein" evidence="1">
    <location>
        <begin position="28"/>
        <end position="156"/>
    </location>
</feature>
<dbReference type="RefSeq" id="WP_280818178.1">
    <property type="nucleotide sequence ID" value="NZ_JACIHI010000024.1"/>
</dbReference>
<proteinExistence type="predicted"/>
<dbReference type="EMBL" id="JACIHI010000024">
    <property type="protein sequence ID" value="MBB4443421.1"/>
    <property type="molecule type" value="Genomic_DNA"/>
</dbReference>
<evidence type="ECO:0000313" key="2">
    <source>
        <dbReference type="EMBL" id="MBB4443421.1"/>
    </source>
</evidence>
<protein>
    <recommendedName>
        <fullName evidence="4">Spore coat protein U domain-containing protein</fullName>
    </recommendedName>
</protein>
<dbReference type="AlphaFoldDB" id="A0A7W6XZ31"/>
<comment type="caution">
    <text evidence="2">The sequence shown here is derived from an EMBL/GenBank/DDBJ whole genome shotgun (WGS) entry which is preliminary data.</text>
</comment>
<reference evidence="2 3" key="1">
    <citation type="submission" date="2020-08" db="EMBL/GenBank/DDBJ databases">
        <title>Genomic Encyclopedia of Type Strains, Phase IV (KMG-V): Genome sequencing to study the core and pangenomes of soil and plant-associated prokaryotes.</title>
        <authorList>
            <person name="Whitman W."/>
        </authorList>
    </citation>
    <scope>NUCLEOTIDE SEQUENCE [LARGE SCALE GENOMIC DNA]</scope>
    <source>
        <strain evidence="2 3">SEMIA 414</strain>
    </source>
</reference>
<gene>
    <name evidence="2" type="ORF">GGE15_006723</name>
</gene>
<sequence>MTLGEMTMLFRKLILAAVMAAAIPAMALAATAEVTIKNNSTSGTANVGSISCVGCTPNFPSSISNGASVVFTVQGNTIDGFMTFRFDVTRGVVPARTCRASSSVNYDPATGQALSLAGTPAWVAISGGTQAPTCTQTSAPTISHGKVLWNLSFVAN</sequence>
<organism evidence="2 3">
    <name type="scientific">Rhizobium esperanzae</name>
    <dbReference type="NCBI Taxonomy" id="1967781"/>
    <lineage>
        <taxon>Bacteria</taxon>
        <taxon>Pseudomonadati</taxon>
        <taxon>Pseudomonadota</taxon>
        <taxon>Alphaproteobacteria</taxon>
        <taxon>Hyphomicrobiales</taxon>
        <taxon>Rhizobiaceae</taxon>
        <taxon>Rhizobium/Agrobacterium group</taxon>
        <taxon>Rhizobium</taxon>
    </lineage>
</organism>
<evidence type="ECO:0000256" key="1">
    <source>
        <dbReference type="SAM" id="SignalP"/>
    </source>
</evidence>